<accession>A0A0P0A7G4</accession>
<dbReference type="STRING" id="1397108.IMCC12053_374"/>
<evidence type="ECO:0000313" key="1">
    <source>
        <dbReference type="EMBL" id="ALI54323.1"/>
    </source>
</evidence>
<protein>
    <submittedName>
        <fullName evidence="1">Uncharacterized protein</fullName>
    </submittedName>
</protein>
<dbReference type="PATRIC" id="fig|1397108.4.peg.389"/>
<name>A0A0P0A7G4_9RHOB</name>
<proteinExistence type="predicted"/>
<organism evidence="1 2">
    <name type="scientific">Celeribacter marinus</name>
    <dbReference type="NCBI Taxonomy" id="1397108"/>
    <lineage>
        <taxon>Bacteria</taxon>
        <taxon>Pseudomonadati</taxon>
        <taxon>Pseudomonadota</taxon>
        <taxon>Alphaproteobacteria</taxon>
        <taxon>Rhodobacterales</taxon>
        <taxon>Roseobacteraceae</taxon>
        <taxon>Celeribacter</taxon>
    </lineage>
</organism>
<sequence>MVGVVGIKSINNKLGMFTVFSKDDGLAKTITTVDLNAVAPLSGRRAAQTGRTA</sequence>
<dbReference type="AlphaFoldDB" id="A0A0P0A7G4"/>
<dbReference type="Proteomes" id="UP000064920">
    <property type="component" value="Chromosome"/>
</dbReference>
<evidence type="ECO:0000313" key="2">
    <source>
        <dbReference type="Proteomes" id="UP000064920"/>
    </source>
</evidence>
<gene>
    <name evidence="1" type="ORF">IMCC12053_374</name>
</gene>
<dbReference type="KEGG" id="cmar:IMCC12053_374"/>
<keyword evidence="2" id="KW-1185">Reference proteome</keyword>
<dbReference type="EMBL" id="CP012023">
    <property type="protein sequence ID" value="ALI54323.1"/>
    <property type="molecule type" value="Genomic_DNA"/>
</dbReference>
<reference evidence="1 2" key="1">
    <citation type="submission" date="2015-05" db="EMBL/GenBank/DDBJ databases">
        <authorList>
            <person name="Wang D.B."/>
            <person name="Wang M."/>
        </authorList>
    </citation>
    <scope>NUCLEOTIDE SEQUENCE [LARGE SCALE GENOMIC DNA]</scope>
    <source>
        <strain evidence="1 2">IMCC 12053</strain>
    </source>
</reference>